<dbReference type="InterPro" id="IPR036736">
    <property type="entry name" value="ACP-like_sf"/>
</dbReference>
<dbReference type="Gene3D" id="3.30.559.10">
    <property type="entry name" value="Chloramphenicol acetyltransferase-like domain"/>
    <property type="match status" value="4"/>
</dbReference>
<dbReference type="InterPro" id="IPR020845">
    <property type="entry name" value="AMP-binding_CS"/>
</dbReference>
<comment type="cofactor">
    <cofactor evidence="1">
        <name>pantetheine 4'-phosphate</name>
        <dbReference type="ChEBI" id="CHEBI:47942"/>
    </cofactor>
</comment>
<evidence type="ECO:0000313" key="6">
    <source>
        <dbReference type="Proteomes" id="UP000662747"/>
    </source>
</evidence>
<dbReference type="CDD" id="cd19531">
    <property type="entry name" value="LCL_NRPS-like"/>
    <property type="match status" value="4"/>
</dbReference>
<dbReference type="EMBL" id="CP071090">
    <property type="protein sequence ID" value="QSQ26379.1"/>
    <property type="molecule type" value="Genomic_DNA"/>
</dbReference>
<dbReference type="InterPro" id="IPR001242">
    <property type="entry name" value="Condensation_dom"/>
</dbReference>
<dbReference type="InterPro" id="IPR023213">
    <property type="entry name" value="CAT-like_dom_sf"/>
</dbReference>
<dbReference type="NCBIfam" id="TIGR01733">
    <property type="entry name" value="AA-adenyl-dom"/>
    <property type="match status" value="4"/>
</dbReference>
<dbReference type="Gene3D" id="3.40.50.1820">
    <property type="entry name" value="alpha/beta hydrolase"/>
    <property type="match status" value="1"/>
</dbReference>
<dbReference type="InterPro" id="IPR029058">
    <property type="entry name" value="AB_hydrolase_fold"/>
</dbReference>
<dbReference type="SUPFAM" id="SSF52777">
    <property type="entry name" value="CoA-dependent acyltransferases"/>
    <property type="match status" value="7"/>
</dbReference>
<accession>A0ABX7P789</accession>
<dbReference type="Gene3D" id="2.30.38.10">
    <property type="entry name" value="Luciferase, Domain 3"/>
    <property type="match status" value="4"/>
</dbReference>
<organism evidence="5 6">
    <name type="scientific">Pyxidicoccus parkwayensis</name>
    <dbReference type="NCBI Taxonomy" id="2813578"/>
    <lineage>
        <taxon>Bacteria</taxon>
        <taxon>Pseudomonadati</taxon>
        <taxon>Myxococcota</taxon>
        <taxon>Myxococcia</taxon>
        <taxon>Myxococcales</taxon>
        <taxon>Cystobacterineae</taxon>
        <taxon>Myxococcaceae</taxon>
        <taxon>Pyxidicoccus</taxon>
    </lineage>
</organism>
<dbReference type="Pfam" id="PF00975">
    <property type="entry name" value="Thioesterase"/>
    <property type="match status" value="1"/>
</dbReference>
<evidence type="ECO:0000256" key="3">
    <source>
        <dbReference type="ARBA" id="ARBA00022553"/>
    </source>
</evidence>
<protein>
    <submittedName>
        <fullName evidence="5">Non-ribosomal peptide synthase/polyketide synthase</fullName>
    </submittedName>
</protein>
<dbReference type="InterPro" id="IPR001031">
    <property type="entry name" value="Thioesterase"/>
</dbReference>
<dbReference type="InterPro" id="IPR010071">
    <property type="entry name" value="AA_adenyl_dom"/>
</dbReference>
<dbReference type="SMART" id="SM00824">
    <property type="entry name" value="PKS_TE"/>
    <property type="match status" value="1"/>
</dbReference>
<dbReference type="Gene3D" id="1.10.1200.10">
    <property type="entry name" value="ACP-like"/>
    <property type="match status" value="4"/>
</dbReference>
<dbReference type="InterPro" id="IPR009081">
    <property type="entry name" value="PP-bd_ACP"/>
</dbReference>
<name>A0ABX7P789_9BACT</name>
<dbReference type="Pfam" id="PF13193">
    <property type="entry name" value="AMP-binding_C"/>
    <property type="match status" value="4"/>
</dbReference>
<dbReference type="PANTHER" id="PTHR45527">
    <property type="entry name" value="NONRIBOSOMAL PEPTIDE SYNTHETASE"/>
    <property type="match status" value="1"/>
</dbReference>
<evidence type="ECO:0000256" key="2">
    <source>
        <dbReference type="ARBA" id="ARBA00022450"/>
    </source>
</evidence>
<dbReference type="SMART" id="SM01294">
    <property type="entry name" value="PKS_PP_betabranch"/>
    <property type="match status" value="1"/>
</dbReference>
<evidence type="ECO:0000256" key="1">
    <source>
        <dbReference type="ARBA" id="ARBA00001957"/>
    </source>
</evidence>
<dbReference type="InterPro" id="IPR000873">
    <property type="entry name" value="AMP-dep_synth/lig_dom"/>
</dbReference>
<sequence>MQGDALEQQLSWWRQELAGAPRALELPTDRPRPAAQSFRGAQLPLQLPKALSERLHAFCQHEGVTPFMALLSTWQLLLSRYSGQDDVCVGSPIAGRRFAELEALIGFFVNTLVFRARLDPRSTVRQLLAQVRRNTLGAFEHQDVPFEKLVEELQPERDLSRSPLFQVSFTLQNAPLSELHVPGMTFHPVELRSEVSRFDLAFILSDSPNGFRGLLEYNTDLFDASTVQRMMDGFVLLLDAVVASPDARLGELPLLSEAERQQVLVDWNQTDSAFPRDACVHHLFSHQASLTPDSIAVEAASGHLSYRQLDERSNQLASYLRTLGVTPGTRVGLCLERSLELPIGLLGILKAGAAFVPLDPAYPAERLDFMLAQTGVSVLVTQQKLADELPSYVPLLVCLDSEWDLVSSQPMSSVDCFATADSLAYVMFTSGSTGQPKGVCIPHRGITRLVRGSTFIHFGPDEVFLQLAPISFDASTLEVWGALLHGARLVLFPPHQPTLEELGAALVRHRITTLWLTAALFEQMTLHQPQALASVRQLLAGGDALPAQRVREHLTRLAPGAVLINGYGPTENTTFTCCHRLQPGDVFASSVPIGRPISNTRVFVLDSSLQPVPVGVPGELYAAGDGLAWGYMGRADLTAERFIPSPFGTGERLYRTGDQVRWLPDGTLEFLGRNDSQVKVRGFRIELGEVEAALRAHPEVREAVAVVREDAPGDKRLVAYFVPRQDVDAASLRAFLQQRLPEYMLPSAFVSLQALPLSANGKVDRKTLPTPDTTRSEASEYIAPRTETEVRLASIFSEVLGVKQVGLHDDFFELGGHSLLATQLISRVRQAFQLELSLRELFEAPTLAAFAERLQAASRSQATPITRVSREQPLPLSFAQQRLWFLDQFQPGSTVYSLPLALRLGGGLDVAALQRTFEELVHRHEALRTTFRSEGVQAYQCIAEPQRFPLEVVDLSALPAEQHQAEAQRLTQLEAERPFDLAAGPLLRVALFQLTPTEHVLVLNMHHIVSDGWSIGVLVREVVALYEAFSQGRPSPLPELSLQYADYAAWQRGWLKNEVLEAQLEYWREQLKDAPRALELPTDRPRPAAQSFRGAQLPLQLPKALSERLHAFCQHEGVTPFMALLSTWQLLLSRYSGQDDVCVGSPIAGRRFAELEALIGFFVNTLVFRARLDPRSTVRQLLAQVRRNTLGAFEHQDVPFEKLVEELQPERDLSRSPLFQVSFTLQNAPLSELHVPGMTFHPMEFRSEVSRFDLAFILSDSPNGFRGLLEYNTDLFDASTVQRMMDGFVLLLDAVVASPDARLGELPLLSEAERQQVLVGWNQTGSAFPRDACVHHLFSHQAALTPDSIAVEAASGHLTYRQLDERSNQLASYLRTLGVTPGTRVGLCLERGLELPIGLLGILKAGAAFVPLDPAYPAERLDFMLAQTGVSVLVTQQKLADELPSYVPLLVCLDSEWDLVSSQPTASVDCFATADSLAYVMFTSGSTGQPKGVCIPHRGITRLVRGSTSIHFGPDEVFLQLAPISFDASTLEVWGALLHGARLVFFPPHQPSLEELGAALLRHRVTTLWLTAALFEQMALHQPQALASVRQLLAGGDALPAQRVRDHLERLNPASVLINGYGPTENTTFTACYRMHAGASFGASVPIGRPISNTRVFVLDALLRPVPVGVPGELYAAGDGLAWGYFGRPDLTAERFIPSPFGTGERLYRTGDVARWLPDGTLEFLGRNDSQVKVRGFRIELGEVEAALLAHPAVAQGTAVVREDVPGDKRLVAYFVPRQDVDAASLRAFLQQRLPEYMLPSAFVPLQALPLSANGKVDRKALPAPDTTHSEASKYVAPRTETEVHLASIFSEVLGVKQVGLHDDFFELGGHSLLATQLISRVRQAFQLELSLRELFEAPTVEQFALRLGSRRGTEVATFQAPPLKRASRERALPLSFAQQRLWFLEQLESGSTFYNVPMAIKLLGSLDEDALERSFQELVIRHESLRTVFRTDDDGTPVQVILPAPRVLLQRVDLSGLPAAEREAAAKRWVGQEGLWIFNLSAGPLIKTSLLKLAAEEHVLVLVMHHIVSDGWSLGVLVREMASFYEAFSQGKPSPLPELPVQYADYAAWQRDWLKGEVLEAQLDYWRNQLRDAPRTLELPTDKPRPAVQSFRGARLEFLWPHELWEAIKALAQREGATPFMVLLAAFQTVLARHAGQEDVSVGTAIANRTHAETEGLIGFFVNTLVLRARLHGNPTFRELLAQVREATLGAYAHQEVPFEKLVEELKPERDLSRSPLFQVMFVLQNTPASSVALTGLRMEVAEAGEGTTSKFDLTLGMSESALGLAGGLEFNVDLFEPATMERLLGHLRMLMEGAVAHPEQPVFSLPLLSEAERNQLLVQFNDTAADYPRQMCLHELFERQADLHPDAIAVVDGPRQLTYAQLEAQANRLAHRLRALGVGPEAVVGLYLERSAELVISLLATLKAGGAYLPLDTAYPAEHLAFMLQDSRVRVLLTRPALADSLPSQGEARLLLQPDLLRDEPSHRPAPLACASNLAYVLYTSGSTGRPKGVCIPHRGVLNYLSWCLDAYRVRDGGGSPVHSSFSFDLTVTSLLAPLAAGRGAVLVPEEGAVHGLGEMLLNGSDYSLVKLTPSHLKLLTHQLPPPQLAGRTHAFVIGGEALFAEELEVWRQHAPATRLINEYGPTETVVGCCTYEVTAADARVGPVLIGRPIANTQLYVLDAHGQPVPLGVPGELYIGGEGVGRGYLGRPELTAERFIPHPFSSTPGERLYRTGDLVRWRAHGQLEYLGRLDSQVKVHGFRIELGEIESVLATHPAIREVVALAREDVAGDKRLVGYVTPRQGATLEAAQLREYAKGRLPEYMVPSAFVVLEALPLTPNGKVDRKALPAPDFTATRREGFVAPRTGAEEMLARLFADVLGLKQVGVHDSFFELGGHSLLATQLVSRVRQAFGRELPLASVFRSPSVAQLAQQLQTASHTQAPPITRASREQPLPLSFSQQRLWFLDQLEPGANVYNVPMVLRLEGALDVSALQRSFEELVRRHEALRTTFHTEGGQPLQVISEPHRLPLAVVDLSALSAEQRDAEARRLVDLEVQRPFSLTTGPLLRVALFQLSPTEHVLVLNMHHIVSDGWSMGVLVREVVALYEAFSQGKSSPLPALALQYADYAAWQRGWLQGEALRQQLGWWKQALQGAPAVLELPTDKPRPAVVSHQGAWHPVHLSRELSQALLALCRREAVTPFMALLAGWQLLLSRYSGQHDILVGSPIAGRTHADFEGLIGFFVNTLVLRTRLDGHASFRQLLAQVRSSTLAAYEHQHVPFEKLVEELQPQRSLSHSPLFQVMLTLQNTSRASSSLESSAVGTSALRVTPRDAGIQTVKFDLELGLTESLEGFSGALGYRTDLFEPSTAARMVRHLLTLLEAVVAQPEQPVSALPLLAGDERRAVLVEWNATGTPRGEEGGLHSLFEQQAALTPDAIALVAGASHLTYRELDARANGLAHRLLSLGVGPEVRVGVCAERSAELLVTLLAILKAGAAYVPLDPAYPRQRLAFMLEDARPRVLVGQRPLLDLLPACDAARLELDSAETWASPRTAPRSPVGPNHLAYVLFTSGSTGRPKGVCIEHGSAVAFLRWALATFSPAELAAVLASTSINFDLSVFELFAPLACGGSVILAPNALQLPSLPAADRVTLINTVPSAMAELARAGAIPASVRTVNLAGEPLPGALVQAIHQAAPDLERVYNLYGPTEDTTYSTWALAPRDGREPDIGRPLTGTRAYVLDTHLQPVPVGVPGELYLGGAGLARGYLGQPELTAERFVPDAFSGQPGARLYRTGDKVRWLEGGTLQYLGRIDFQVKVRGFRIELGEVETAVRHHPAIREAVVVAREDGTGGKRLVAYVVPHEDAALEAAHLRAHTQGLIPEYMVPSAFVVLEALPLTPNGKVDRKALPAPDFTATRREGFIAPRTGTEEVLAGLFSEVLGLERAGVHDNFFELGGHSLLATQLMFRVRQAFGVKLPLAVLFQSPTVAQLAQHLEQTRTPAPWSPLVPFNATGAERPFFCVHPVGGNVLAYAHLARLLGPQQPFYGLQSWGLDGKHPPLRSVEEMAASYIQAMRSVQPSGPYLLGGWSMGGVIAYEMARQLEQCGEEVALLALIDSYTPQVLPALAPAQVVTLFIADLLGMSAEKTDLELQALQGLSPEAQLERLREAGERSGVLPPGTDLAQLRALLTVFESNLRALHQYAPQPGGTRGLLLQADQSLDMPEDGGWTALLRGGLERHVLPGNHHSILMPSNVQQLAERLQGAITRRRRSSG</sequence>
<feature type="domain" description="Carrier" evidence="4">
    <location>
        <begin position="1837"/>
        <end position="1912"/>
    </location>
</feature>
<dbReference type="NCBIfam" id="NF003417">
    <property type="entry name" value="PRK04813.1"/>
    <property type="match status" value="4"/>
</dbReference>
<dbReference type="SMART" id="SM00823">
    <property type="entry name" value="PKS_PP"/>
    <property type="match status" value="4"/>
</dbReference>
<evidence type="ECO:0000259" key="4">
    <source>
        <dbReference type="PROSITE" id="PS50075"/>
    </source>
</evidence>
<dbReference type="Gene3D" id="3.30.300.30">
    <property type="match status" value="4"/>
</dbReference>
<keyword evidence="6" id="KW-1185">Reference proteome</keyword>
<dbReference type="SUPFAM" id="SSF56801">
    <property type="entry name" value="Acetyl-CoA synthetase-like"/>
    <property type="match status" value="4"/>
</dbReference>
<keyword evidence="2" id="KW-0596">Phosphopantetheine</keyword>
<dbReference type="InterPro" id="IPR045851">
    <property type="entry name" value="AMP-bd_C_sf"/>
</dbReference>
<keyword evidence="3" id="KW-0597">Phosphoprotein</keyword>
<dbReference type="NCBIfam" id="NF004282">
    <property type="entry name" value="PRK05691.1"/>
    <property type="match status" value="5"/>
</dbReference>
<reference evidence="5 6" key="1">
    <citation type="submission" date="2021-02" db="EMBL/GenBank/DDBJ databases">
        <title>De Novo genome assembly of isolated myxobacteria.</title>
        <authorList>
            <person name="Stevens D.C."/>
        </authorList>
    </citation>
    <scope>NUCLEOTIDE SEQUENCE [LARGE SCALE GENOMIC DNA]</scope>
    <source>
        <strain evidence="6">SCPEA02</strain>
    </source>
</reference>
<dbReference type="CDD" id="cd05930">
    <property type="entry name" value="A_NRPS"/>
    <property type="match status" value="1"/>
</dbReference>
<dbReference type="PROSITE" id="PS50075">
    <property type="entry name" value="CARRIER"/>
    <property type="match status" value="4"/>
</dbReference>
<dbReference type="Pfam" id="PF00501">
    <property type="entry name" value="AMP-binding"/>
    <property type="match status" value="4"/>
</dbReference>
<dbReference type="InterPro" id="IPR006162">
    <property type="entry name" value="Ppantetheine_attach_site"/>
</dbReference>
<evidence type="ECO:0000313" key="5">
    <source>
        <dbReference type="EMBL" id="QSQ26379.1"/>
    </source>
</evidence>
<dbReference type="SUPFAM" id="SSF53474">
    <property type="entry name" value="alpha/beta-Hydrolases"/>
    <property type="match status" value="1"/>
</dbReference>
<feature type="domain" description="Carrier" evidence="4">
    <location>
        <begin position="3958"/>
        <end position="4033"/>
    </location>
</feature>
<proteinExistence type="predicted"/>
<dbReference type="PANTHER" id="PTHR45527:SF1">
    <property type="entry name" value="FATTY ACID SYNTHASE"/>
    <property type="match status" value="1"/>
</dbReference>
<gene>
    <name evidence="5" type="ORF">JY651_16210</name>
</gene>
<feature type="domain" description="Carrier" evidence="4">
    <location>
        <begin position="2902"/>
        <end position="2977"/>
    </location>
</feature>
<feature type="domain" description="Carrier" evidence="4">
    <location>
        <begin position="783"/>
        <end position="858"/>
    </location>
</feature>
<dbReference type="CDD" id="cd12115">
    <property type="entry name" value="A_NRPS_Sfm_like"/>
    <property type="match status" value="1"/>
</dbReference>
<dbReference type="SUPFAM" id="SSF47336">
    <property type="entry name" value="ACP-like"/>
    <property type="match status" value="4"/>
</dbReference>
<dbReference type="Gene3D" id="3.30.559.30">
    <property type="entry name" value="Nonribosomal peptide synthetase, condensation domain"/>
    <property type="match status" value="4"/>
</dbReference>
<dbReference type="InterPro" id="IPR025110">
    <property type="entry name" value="AMP-bd_C"/>
</dbReference>
<dbReference type="RefSeq" id="WP_206727927.1">
    <property type="nucleotide sequence ID" value="NZ_CP071090.1"/>
</dbReference>
<dbReference type="Proteomes" id="UP000662747">
    <property type="component" value="Chromosome"/>
</dbReference>
<dbReference type="InterPro" id="IPR020802">
    <property type="entry name" value="TesA-like"/>
</dbReference>
<dbReference type="CDD" id="cd12117">
    <property type="entry name" value="A_NRPS_Srf_like"/>
    <property type="match status" value="2"/>
</dbReference>
<dbReference type="PROSITE" id="PS00012">
    <property type="entry name" value="PHOSPHOPANTETHEINE"/>
    <property type="match status" value="3"/>
</dbReference>
<dbReference type="Pfam" id="PF00668">
    <property type="entry name" value="Condensation"/>
    <property type="match status" value="4"/>
</dbReference>
<dbReference type="InterPro" id="IPR020806">
    <property type="entry name" value="PKS_PP-bd"/>
</dbReference>
<dbReference type="Pfam" id="PF00550">
    <property type="entry name" value="PP-binding"/>
    <property type="match status" value="4"/>
</dbReference>
<dbReference type="Gene3D" id="3.40.50.980">
    <property type="match status" value="8"/>
</dbReference>
<dbReference type="PROSITE" id="PS00455">
    <property type="entry name" value="AMP_BINDING"/>
    <property type="match status" value="4"/>
</dbReference>